<evidence type="ECO:0008006" key="4">
    <source>
        <dbReference type="Google" id="ProtNLM"/>
    </source>
</evidence>
<gene>
    <name evidence="2" type="ORF">Pan189_01780</name>
</gene>
<accession>A0A517QVY6</accession>
<dbReference type="RefSeq" id="WP_145362091.1">
    <property type="nucleotide sequence ID" value="NZ_CP036268.1"/>
</dbReference>
<dbReference type="EMBL" id="CP036268">
    <property type="protein sequence ID" value="QDT35825.1"/>
    <property type="molecule type" value="Genomic_DNA"/>
</dbReference>
<evidence type="ECO:0000313" key="3">
    <source>
        <dbReference type="Proteomes" id="UP000317318"/>
    </source>
</evidence>
<dbReference type="Gene3D" id="2.130.10.10">
    <property type="entry name" value="YVTN repeat-like/Quinoprotein amine dehydrogenase"/>
    <property type="match status" value="1"/>
</dbReference>
<keyword evidence="3" id="KW-1185">Reference proteome</keyword>
<dbReference type="InterPro" id="IPR015943">
    <property type="entry name" value="WD40/YVTN_repeat-like_dom_sf"/>
</dbReference>
<sequence>MSETQGTSWAQTHSGEPPVTHWSFTTDAPLVDVSLARETDEVVLADESGGVYLLDRDGHVAAVTRGLKGLSKVAISDSGDSIAASHGRNRVSLLNRKLGVTKSIDLPDPVHGLALDPFGRNLAVALGNSQVRIVSTESGKLKTVAEFATIRPIAHIVFLATKPTLIEAAEYGLLCEHSLKGKALWDEKLWSNIGAIGVSGSGSLIATAAFAHGIQLFGRGGRNRGALQIEGTPHRVAVTYDGRYIIATTLERHIYRLTTKGKVIWTGLAPREVKFLRADAFGHSIVCGTEGGRVARLAWTPLGPQDSDDFTGGDA</sequence>
<feature type="region of interest" description="Disordered" evidence="1">
    <location>
        <begin position="1"/>
        <end position="23"/>
    </location>
</feature>
<dbReference type="Proteomes" id="UP000317318">
    <property type="component" value="Chromosome"/>
</dbReference>
<reference evidence="2 3" key="1">
    <citation type="submission" date="2019-02" db="EMBL/GenBank/DDBJ databases">
        <title>Deep-cultivation of Planctomycetes and their phenomic and genomic characterization uncovers novel biology.</title>
        <authorList>
            <person name="Wiegand S."/>
            <person name="Jogler M."/>
            <person name="Boedeker C."/>
            <person name="Pinto D."/>
            <person name="Vollmers J."/>
            <person name="Rivas-Marin E."/>
            <person name="Kohn T."/>
            <person name="Peeters S.H."/>
            <person name="Heuer A."/>
            <person name="Rast P."/>
            <person name="Oberbeckmann S."/>
            <person name="Bunk B."/>
            <person name="Jeske O."/>
            <person name="Meyerdierks A."/>
            <person name="Storesund J.E."/>
            <person name="Kallscheuer N."/>
            <person name="Luecker S."/>
            <person name="Lage O.M."/>
            <person name="Pohl T."/>
            <person name="Merkel B.J."/>
            <person name="Hornburger P."/>
            <person name="Mueller R.-W."/>
            <person name="Bruemmer F."/>
            <person name="Labrenz M."/>
            <person name="Spormann A.M."/>
            <person name="Op den Camp H."/>
            <person name="Overmann J."/>
            <person name="Amann R."/>
            <person name="Jetten M.S.M."/>
            <person name="Mascher T."/>
            <person name="Medema M.H."/>
            <person name="Devos D.P."/>
            <person name="Kaster A.-K."/>
            <person name="Ovreas L."/>
            <person name="Rohde M."/>
            <person name="Galperin M.Y."/>
            <person name="Jogler C."/>
        </authorList>
    </citation>
    <scope>NUCLEOTIDE SEQUENCE [LARGE SCALE GENOMIC DNA]</scope>
    <source>
        <strain evidence="2 3">Pan189</strain>
    </source>
</reference>
<evidence type="ECO:0000313" key="2">
    <source>
        <dbReference type="EMBL" id="QDT35825.1"/>
    </source>
</evidence>
<dbReference type="SUPFAM" id="SSF63829">
    <property type="entry name" value="Calcium-dependent phosphotriesterase"/>
    <property type="match status" value="1"/>
</dbReference>
<dbReference type="KEGG" id="svp:Pan189_01780"/>
<evidence type="ECO:0000256" key="1">
    <source>
        <dbReference type="SAM" id="MobiDB-lite"/>
    </source>
</evidence>
<organism evidence="2 3">
    <name type="scientific">Stratiformator vulcanicus</name>
    <dbReference type="NCBI Taxonomy" id="2527980"/>
    <lineage>
        <taxon>Bacteria</taxon>
        <taxon>Pseudomonadati</taxon>
        <taxon>Planctomycetota</taxon>
        <taxon>Planctomycetia</taxon>
        <taxon>Planctomycetales</taxon>
        <taxon>Planctomycetaceae</taxon>
        <taxon>Stratiformator</taxon>
    </lineage>
</organism>
<feature type="compositionally biased region" description="Polar residues" evidence="1">
    <location>
        <begin position="1"/>
        <end position="14"/>
    </location>
</feature>
<dbReference type="AlphaFoldDB" id="A0A517QVY6"/>
<dbReference type="OrthoDB" id="210095at2"/>
<protein>
    <recommendedName>
        <fullName evidence="4">WD domain, G-beta repeat</fullName>
    </recommendedName>
</protein>
<name>A0A517QVY6_9PLAN</name>
<proteinExistence type="predicted"/>